<gene>
    <name evidence="1" type="ORF">Scep_013137</name>
</gene>
<proteinExistence type="predicted"/>
<accession>A0AAP0JGS3</accession>
<protein>
    <submittedName>
        <fullName evidence="1">Uncharacterized protein</fullName>
    </submittedName>
</protein>
<dbReference type="EMBL" id="JBBNAG010000005">
    <property type="protein sequence ID" value="KAK9133609.1"/>
    <property type="molecule type" value="Genomic_DNA"/>
</dbReference>
<dbReference type="AlphaFoldDB" id="A0AAP0JGS3"/>
<organism evidence="1 2">
    <name type="scientific">Stephania cephalantha</name>
    <dbReference type="NCBI Taxonomy" id="152367"/>
    <lineage>
        <taxon>Eukaryota</taxon>
        <taxon>Viridiplantae</taxon>
        <taxon>Streptophyta</taxon>
        <taxon>Embryophyta</taxon>
        <taxon>Tracheophyta</taxon>
        <taxon>Spermatophyta</taxon>
        <taxon>Magnoliopsida</taxon>
        <taxon>Ranunculales</taxon>
        <taxon>Menispermaceae</taxon>
        <taxon>Menispermoideae</taxon>
        <taxon>Cissampelideae</taxon>
        <taxon>Stephania</taxon>
    </lineage>
</organism>
<reference evidence="1 2" key="1">
    <citation type="submission" date="2024-01" db="EMBL/GenBank/DDBJ databases">
        <title>Genome assemblies of Stephania.</title>
        <authorList>
            <person name="Yang L."/>
        </authorList>
    </citation>
    <scope>NUCLEOTIDE SEQUENCE [LARGE SCALE GENOMIC DNA]</scope>
    <source>
        <strain evidence="1">JXDWG</strain>
        <tissue evidence="1">Leaf</tissue>
    </source>
</reference>
<name>A0AAP0JGS3_9MAGN</name>
<evidence type="ECO:0000313" key="2">
    <source>
        <dbReference type="Proteomes" id="UP001419268"/>
    </source>
</evidence>
<dbReference type="Proteomes" id="UP001419268">
    <property type="component" value="Unassembled WGS sequence"/>
</dbReference>
<evidence type="ECO:0000313" key="1">
    <source>
        <dbReference type="EMBL" id="KAK9133609.1"/>
    </source>
</evidence>
<sequence length="97" mass="10680">MVVKHCYLAVGRARIDQLFAKRNVAVALCFKLALVGCPNSLSKWFVGFKPLYTGGKMVFSIFAGIFSNKLGALIKWWGALSGPQFKLGVHSELKCTK</sequence>
<keyword evidence="2" id="KW-1185">Reference proteome</keyword>
<comment type="caution">
    <text evidence="1">The sequence shown here is derived from an EMBL/GenBank/DDBJ whole genome shotgun (WGS) entry which is preliminary data.</text>
</comment>